<reference evidence="7" key="5">
    <citation type="submission" date="2025-09" db="UniProtKB">
        <authorList>
            <consortium name="Ensembl"/>
        </authorList>
    </citation>
    <scope>IDENTIFICATION</scope>
</reference>
<reference evidence="7" key="4">
    <citation type="submission" date="2025-08" db="UniProtKB">
        <authorList>
            <consortium name="Ensembl"/>
        </authorList>
    </citation>
    <scope>IDENTIFICATION</scope>
</reference>
<keyword evidence="1 5" id="KW-0768">Sushi</keyword>
<dbReference type="STRING" id="7868.ENSCMIP00000007484"/>
<dbReference type="OMA" id="MVESIIC"/>
<keyword evidence="3 5" id="KW-1015">Disulfide bond</keyword>
<keyword evidence="4" id="KW-0325">Glycoprotein</keyword>
<dbReference type="CDD" id="cd00033">
    <property type="entry name" value="CCP"/>
    <property type="match status" value="4"/>
</dbReference>
<feature type="domain" description="Sushi" evidence="6">
    <location>
        <begin position="193"/>
        <end position="253"/>
    </location>
</feature>
<sequence>MVESIICFKKGDCGKPPRLNNGFPVTDLTQTSFPVGTKIRYRCNEGFSLAQGKSPFITCQADSSWTAFVTVCEARSCGAPPDIENGYYEATSVVFGGRVTYYCDEGYDLIGRSSQNCIAEGWDGRTPVCDPVKCPDLPPIANGRTPPLFTDFWEYPNSATYKCNAGFTLIGQKTITCLVTGRWNHKPPECKVVECWRPDPPIKNGMIKSGFGPKYKYREAIIYQCNEGFRMFGKDMVQCRADNTFEPAPLCIPGNFFFIVVVGCRKSSGMSSFINVFSKIFMYSRCSTVRQCS</sequence>
<evidence type="ECO:0000313" key="8">
    <source>
        <dbReference type="Proteomes" id="UP000314986"/>
    </source>
</evidence>
<proteinExistence type="predicted"/>
<feature type="domain" description="Sushi" evidence="6">
    <location>
        <begin position="11"/>
        <end position="74"/>
    </location>
</feature>
<organism evidence="7 8">
    <name type="scientific">Callorhinchus milii</name>
    <name type="common">Ghost shark</name>
    <dbReference type="NCBI Taxonomy" id="7868"/>
    <lineage>
        <taxon>Eukaryota</taxon>
        <taxon>Metazoa</taxon>
        <taxon>Chordata</taxon>
        <taxon>Craniata</taxon>
        <taxon>Vertebrata</taxon>
        <taxon>Chondrichthyes</taxon>
        <taxon>Holocephali</taxon>
        <taxon>Chimaeriformes</taxon>
        <taxon>Callorhinchidae</taxon>
        <taxon>Callorhinchus</taxon>
    </lineage>
</organism>
<dbReference type="PROSITE" id="PS50923">
    <property type="entry name" value="SUSHI"/>
    <property type="match status" value="4"/>
</dbReference>
<dbReference type="Proteomes" id="UP000314986">
    <property type="component" value="Unassembled WGS sequence"/>
</dbReference>
<evidence type="ECO:0000313" key="7">
    <source>
        <dbReference type="Ensembl" id="ENSCMIP00000007484.1"/>
    </source>
</evidence>
<dbReference type="InterPro" id="IPR000436">
    <property type="entry name" value="Sushi_SCR_CCP_dom"/>
</dbReference>
<protein>
    <submittedName>
        <fullName evidence="7">C4b-binding protein alpha chain-like</fullName>
    </submittedName>
</protein>
<feature type="disulfide bond" evidence="5">
    <location>
        <begin position="134"/>
        <end position="177"/>
    </location>
</feature>
<dbReference type="InParanoid" id="A0A4W3HCD9"/>
<reference evidence="8" key="1">
    <citation type="journal article" date="2006" name="Science">
        <title>Ancient noncoding elements conserved in the human genome.</title>
        <authorList>
            <person name="Venkatesh B."/>
            <person name="Kirkness E.F."/>
            <person name="Loh Y.H."/>
            <person name="Halpern A.L."/>
            <person name="Lee A.P."/>
            <person name="Johnson J."/>
            <person name="Dandona N."/>
            <person name="Viswanathan L.D."/>
            <person name="Tay A."/>
            <person name="Venter J.C."/>
            <person name="Strausberg R.L."/>
            <person name="Brenner S."/>
        </authorList>
    </citation>
    <scope>NUCLEOTIDE SEQUENCE [LARGE SCALE GENOMIC DNA]</scope>
</reference>
<feature type="domain" description="Sushi" evidence="6">
    <location>
        <begin position="75"/>
        <end position="131"/>
    </location>
</feature>
<keyword evidence="8" id="KW-1185">Reference proteome</keyword>
<evidence type="ECO:0000256" key="1">
    <source>
        <dbReference type="ARBA" id="ARBA00022659"/>
    </source>
</evidence>
<dbReference type="InterPro" id="IPR035976">
    <property type="entry name" value="Sushi/SCR/CCP_sf"/>
</dbReference>
<dbReference type="Ensembl" id="ENSCMIT00000007708.1">
    <property type="protein sequence ID" value="ENSCMIP00000007484.1"/>
    <property type="gene ID" value="ENSCMIG00000004108.1"/>
</dbReference>
<name>A0A4W3HCD9_CALMI</name>
<feature type="domain" description="Sushi" evidence="6">
    <location>
        <begin position="132"/>
        <end position="192"/>
    </location>
</feature>
<dbReference type="PANTHER" id="PTHR19325:SF575">
    <property type="entry name" value="LOCOMOTION-RELATED PROTEIN HIKARU GENKI"/>
    <property type="match status" value="1"/>
</dbReference>
<evidence type="ECO:0000256" key="5">
    <source>
        <dbReference type="PROSITE-ProRule" id="PRU00302"/>
    </source>
</evidence>
<accession>A0A4W3HCD9</accession>
<dbReference type="Gene3D" id="2.10.70.10">
    <property type="entry name" value="Complement Module, domain 1"/>
    <property type="match status" value="4"/>
</dbReference>
<evidence type="ECO:0000256" key="4">
    <source>
        <dbReference type="ARBA" id="ARBA00023180"/>
    </source>
</evidence>
<dbReference type="GeneTree" id="ENSGT00940000164219"/>
<dbReference type="SUPFAM" id="SSF57535">
    <property type="entry name" value="Complement control module/SCR domain"/>
    <property type="match status" value="4"/>
</dbReference>
<dbReference type="InterPro" id="IPR050350">
    <property type="entry name" value="Compl-Cell_Adhes-Reg"/>
</dbReference>
<evidence type="ECO:0000256" key="2">
    <source>
        <dbReference type="ARBA" id="ARBA00022737"/>
    </source>
</evidence>
<dbReference type="Pfam" id="PF00084">
    <property type="entry name" value="Sushi"/>
    <property type="match status" value="4"/>
</dbReference>
<dbReference type="PANTHER" id="PTHR19325">
    <property type="entry name" value="COMPLEMENT COMPONENT-RELATED SUSHI DOMAIN-CONTAINING"/>
    <property type="match status" value="1"/>
</dbReference>
<dbReference type="SMART" id="SM00032">
    <property type="entry name" value="CCP"/>
    <property type="match status" value="4"/>
</dbReference>
<reference evidence="8" key="3">
    <citation type="journal article" date="2014" name="Nature">
        <title>Elephant shark genome provides unique insights into gnathostome evolution.</title>
        <authorList>
            <consortium name="International Elephant Shark Genome Sequencing Consortium"/>
            <person name="Venkatesh B."/>
            <person name="Lee A.P."/>
            <person name="Ravi V."/>
            <person name="Maurya A.K."/>
            <person name="Lian M.M."/>
            <person name="Swann J.B."/>
            <person name="Ohta Y."/>
            <person name="Flajnik M.F."/>
            <person name="Sutoh Y."/>
            <person name="Kasahara M."/>
            <person name="Hoon S."/>
            <person name="Gangu V."/>
            <person name="Roy S.W."/>
            <person name="Irimia M."/>
            <person name="Korzh V."/>
            <person name="Kondrychyn I."/>
            <person name="Lim Z.W."/>
            <person name="Tay B.H."/>
            <person name="Tohari S."/>
            <person name="Kong K.W."/>
            <person name="Ho S."/>
            <person name="Lorente-Galdos B."/>
            <person name="Quilez J."/>
            <person name="Marques-Bonet T."/>
            <person name="Raney B.J."/>
            <person name="Ingham P.W."/>
            <person name="Tay A."/>
            <person name="Hillier L.W."/>
            <person name="Minx P."/>
            <person name="Boehm T."/>
            <person name="Wilson R.K."/>
            <person name="Brenner S."/>
            <person name="Warren W.C."/>
        </authorList>
    </citation>
    <scope>NUCLEOTIDE SEQUENCE [LARGE SCALE GENOMIC DNA]</scope>
</reference>
<feature type="disulfide bond" evidence="5">
    <location>
        <begin position="163"/>
        <end position="190"/>
    </location>
</feature>
<evidence type="ECO:0000259" key="6">
    <source>
        <dbReference type="PROSITE" id="PS50923"/>
    </source>
</evidence>
<evidence type="ECO:0000256" key="3">
    <source>
        <dbReference type="ARBA" id="ARBA00023157"/>
    </source>
</evidence>
<comment type="caution">
    <text evidence="5">Lacks conserved residue(s) required for the propagation of feature annotation.</text>
</comment>
<dbReference type="AlphaFoldDB" id="A0A4W3HCD9"/>
<keyword evidence="2" id="KW-0677">Repeat</keyword>
<reference evidence="8" key="2">
    <citation type="journal article" date="2007" name="PLoS Biol.">
        <title>Survey sequencing and comparative analysis of the elephant shark (Callorhinchus milii) genome.</title>
        <authorList>
            <person name="Venkatesh B."/>
            <person name="Kirkness E.F."/>
            <person name="Loh Y.H."/>
            <person name="Halpern A.L."/>
            <person name="Lee A.P."/>
            <person name="Johnson J."/>
            <person name="Dandona N."/>
            <person name="Viswanathan L.D."/>
            <person name="Tay A."/>
            <person name="Venter J.C."/>
            <person name="Strausberg R.L."/>
            <person name="Brenner S."/>
        </authorList>
    </citation>
    <scope>NUCLEOTIDE SEQUENCE [LARGE SCALE GENOMIC DNA]</scope>
</reference>